<keyword evidence="1" id="KW-0175">Coiled coil</keyword>
<proteinExistence type="predicted"/>
<sequence>MSKTIKELANELGISKQAVSKKLTANFRANHVTTVTTNGRQQLVIDDDGVFALKAQYIANRNQHPTANQSTTNVVDNNVNLIDELKNRILAQENELSQKNKQILAKDTQLENMQKLLDQSQQLQLMAENKLKKLEAPHN</sequence>
<evidence type="ECO:0000256" key="1">
    <source>
        <dbReference type="SAM" id="Coils"/>
    </source>
</evidence>
<evidence type="ECO:0000313" key="2">
    <source>
        <dbReference type="EMBL" id="EPC49683.1"/>
    </source>
</evidence>
<evidence type="ECO:0008006" key="4">
    <source>
        <dbReference type="Google" id="ProtNLM"/>
    </source>
</evidence>
<evidence type="ECO:0000313" key="3">
    <source>
        <dbReference type="Proteomes" id="UP000014303"/>
    </source>
</evidence>
<comment type="caution">
    <text evidence="2">The sequence shown here is derived from an EMBL/GenBank/DDBJ whole genome shotgun (WGS) entry which is preliminary data.</text>
</comment>
<name>A0A8E0IDR1_LACPA</name>
<dbReference type="Proteomes" id="UP000014303">
    <property type="component" value="Unassembled WGS sequence"/>
</dbReference>
<feature type="coiled-coil region" evidence="1">
    <location>
        <begin position="75"/>
        <end position="133"/>
    </location>
</feature>
<gene>
    <name evidence="2" type="ORF">Lpp7_12433</name>
</gene>
<feature type="non-terminal residue" evidence="2">
    <location>
        <position position="139"/>
    </location>
</feature>
<accession>A0A8E0IDR1</accession>
<protein>
    <recommendedName>
        <fullName evidence="4">DUF536 domain-containing protein</fullName>
    </recommendedName>
</protein>
<dbReference type="AlphaFoldDB" id="A0A8E0IDR1"/>
<organism evidence="2 3">
    <name type="scientific">Lacticaseibacillus paracasei subsp. paracasei Lpp7</name>
    <dbReference type="NCBI Taxonomy" id="1256200"/>
    <lineage>
        <taxon>Bacteria</taxon>
        <taxon>Bacillati</taxon>
        <taxon>Bacillota</taxon>
        <taxon>Bacilli</taxon>
        <taxon>Lactobacillales</taxon>
        <taxon>Lactobacillaceae</taxon>
        <taxon>Lacticaseibacillus</taxon>
    </lineage>
</organism>
<reference evidence="2 3" key="1">
    <citation type="journal article" date="2013" name="PLoS ONE">
        <title>Lactobacillus paracasei comparative genomics: towards species pan-genome definition and exploitation of diversity.</title>
        <authorList>
            <person name="Smokvina T."/>
            <person name="Wels M."/>
            <person name="Polka J."/>
            <person name="Chervaux C."/>
            <person name="Brisse S."/>
            <person name="Boekhorst J."/>
            <person name="van Hylckama Vlieg J.E."/>
            <person name="Siezen R.J."/>
        </authorList>
    </citation>
    <scope>NUCLEOTIDE SEQUENCE [LARGE SCALE GENOMIC DNA]</scope>
    <source>
        <strain evidence="2 3">Lpp7</strain>
    </source>
</reference>
<dbReference type="EMBL" id="ANJV01000257">
    <property type="protein sequence ID" value="EPC49683.1"/>
    <property type="molecule type" value="Genomic_DNA"/>
</dbReference>